<gene>
    <name evidence="9" type="ORF">H6A19_13070</name>
</gene>
<evidence type="ECO:0000259" key="8">
    <source>
        <dbReference type="PROSITE" id="PS50850"/>
    </source>
</evidence>
<protein>
    <submittedName>
        <fullName evidence="9">MFS transporter</fullName>
    </submittedName>
</protein>
<keyword evidence="3" id="KW-1003">Cell membrane</keyword>
<dbReference type="RefSeq" id="WP_148323683.1">
    <property type="nucleotide sequence ID" value="NZ_JACJLL010000097.1"/>
</dbReference>
<evidence type="ECO:0000313" key="10">
    <source>
        <dbReference type="Proteomes" id="UP000767334"/>
    </source>
</evidence>
<keyword evidence="2" id="KW-0813">Transport</keyword>
<dbReference type="EMBL" id="JACJLL010000097">
    <property type="protein sequence ID" value="MBM6820256.1"/>
    <property type="molecule type" value="Genomic_DNA"/>
</dbReference>
<feature type="transmembrane region" description="Helical" evidence="7">
    <location>
        <begin position="160"/>
        <end position="180"/>
    </location>
</feature>
<dbReference type="InterPro" id="IPR020846">
    <property type="entry name" value="MFS_dom"/>
</dbReference>
<feature type="transmembrane region" description="Helical" evidence="7">
    <location>
        <begin position="299"/>
        <end position="316"/>
    </location>
</feature>
<dbReference type="Gene3D" id="1.20.1250.20">
    <property type="entry name" value="MFS general substrate transporter like domains"/>
    <property type="match status" value="1"/>
</dbReference>
<feature type="transmembrane region" description="Helical" evidence="7">
    <location>
        <begin position="7"/>
        <end position="26"/>
    </location>
</feature>
<evidence type="ECO:0000256" key="3">
    <source>
        <dbReference type="ARBA" id="ARBA00022475"/>
    </source>
</evidence>
<dbReference type="SUPFAM" id="SSF103473">
    <property type="entry name" value="MFS general substrate transporter"/>
    <property type="match status" value="1"/>
</dbReference>
<keyword evidence="6 7" id="KW-0472">Membrane</keyword>
<comment type="subcellular location">
    <subcellularLocation>
        <location evidence="1">Cell membrane</location>
        <topology evidence="1">Multi-pass membrane protein</topology>
    </subcellularLocation>
</comment>
<feature type="transmembrane region" description="Helical" evidence="7">
    <location>
        <begin position="96"/>
        <end position="119"/>
    </location>
</feature>
<evidence type="ECO:0000256" key="1">
    <source>
        <dbReference type="ARBA" id="ARBA00004651"/>
    </source>
</evidence>
<feature type="transmembrane region" description="Helical" evidence="7">
    <location>
        <begin position="363"/>
        <end position="382"/>
    </location>
</feature>
<dbReference type="Pfam" id="PF07690">
    <property type="entry name" value="MFS_1"/>
    <property type="match status" value="1"/>
</dbReference>
<dbReference type="Proteomes" id="UP000767334">
    <property type="component" value="Unassembled WGS sequence"/>
</dbReference>
<comment type="caution">
    <text evidence="9">The sequence shown here is derived from an EMBL/GenBank/DDBJ whole genome shotgun (WGS) entry which is preliminary data.</text>
</comment>
<evidence type="ECO:0000313" key="9">
    <source>
        <dbReference type="EMBL" id="MBM6820256.1"/>
    </source>
</evidence>
<dbReference type="PROSITE" id="PS50850">
    <property type="entry name" value="MFS"/>
    <property type="match status" value="1"/>
</dbReference>
<feature type="transmembrane region" description="Helical" evidence="7">
    <location>
        <begin position="38"/>
        <end position="61"/>
    </location>
</feature>
<reference evidence="9 10" key="1">
    <citation type="journal article" date="2021" name="Sci. Rep.">
        <title>The distribution of antibiotic resistance genes in chicken gut microbiota commensals.</title>
        <authorList>
            <person name="Juricova H."/>
            <person name="Matiasovicova J."/>
            <person name="Kubasova T."/>
            <person name="Cejkova D."/>
            <person name="Rychlik I."/>
        </authorList>
    </citation>
    <scope>NUCLEOTIDE SEQUENCE [LARGE SCALE GENOMIC DNA]</scope>
    <source>
        <strain evidence="9 10">An435</strain>
    </source>
</reference>
<dbReference type="InterPro" id="IPR011701">
    <property type="entry name" value="MFS"/>
</dbReference>
<keyword evidence="4 7" id="KW-0812">Transmembrane</keyword>
<evidence type="ECO:0000256" key="6">
    <source>
        <dbReference type="ARBA" id="ARBA00023136"/>
    </source>
</evidence>
<feature type="transmembrane region" description="Helical" evidence="7">
    <location>
        <begin position="131"/>
        <end position="154"/>
    </location>
</feature>
<dbReference type="CDD" id="cd17325">
    <property type="entry name" value="MFS_MdtG_SLC18_like"/>
    <property type="match status" value="1"/>
</dbReference>
<feature type="domain" description="Major facilitator superfamily (MFS) profile" evidence="8">
    <location>
        <begin position="7"/>
        <end position="387"/>
    </location>
</feature>
<evidence type="ECO:0000256" key="2">
    <source>
        <dbReference type="ARBA" id="ARBA00022448"/>
    </source>
</evidence>
<keyword evidence="10" id="KW-1185">Reference proteome</keyword>
<dbReference type="InterPro" id="IPR036259">
    <property type="entry name" value="MFS_trans_sf"/>
</dbReference>
<feature type="transmembrane region" description="Helical" evidence="7">
    <location>
        <begin position="73"/>
        <end position="90"/>
    </location>
</feature>
<dbReference type="PRINTS" id="PR01035">
    <property type="entry name" value="TCRTETA"/>
</dbReference>
<organism evidence="9 10">
    <name type="scientific">Clostridium saudiense</name>
    <dbReference type="NCBI Taxonomy" id="1414720"/>
    <lineage>
        <taxon>Bacteria</taxon>
        <taxon>Bacillati</taxon>
        <taxon>Bacillota</taxon>
        <taxon>Clostridia</taxon>
        <taxon>Eubacteriales</taxon>
        <taxon>Clostridiaceae</taxon>
        <taxon>Clostridium</taxon>
    </lineage>
</organism>
<dbReference type="PANTHER" id="PTHR43414">
    <property type="entry name" value="MULTIDRUG RESISTANCE PROTEIN MDTG"/>
    <property type="match status" value="1"/>
</dbReference>
<dbReference type="InterPro" id="IPR001958">
    <property type="entry name" value="Tet-R_TetA/multi-R_MdtG-like"/>
</dbReference>
<evidence type="ECO:0000256" key="7">
    <source>
        <dbReference type="SAM" id="Phobius"/>
    </source>
</evidence>
<dbReference type="PANTHER" id="PTHR43414:SF6">
    <property type="entry name" value="MULTIDRUG RESISTANCE PROTEIN MDTG"/>
    <property type="match status" value="1"/>
</dbReference>
<feature type="transmembrane region" description="Helical" evidence="7">
    <location>
        <begin position="244"/>
        <end position="264"/>
    </location>
</feature>
<accession>A0ABS2FJV6</accession>
<sequence length="392" mass="43460">MKNKNKSLIFIILLNMFSSLAFNMAHPVTPMFINKLGLPTFMFGLFFATMSIGNFIGSPLFGTLSDKKGRIKFLVLGAIGYGLSQLGFGFNTNPFIILIFRFTGGFFVVSYLTTSMAYLTDITTNENRTKYITYYAAANTIGTSLGSLLGGIIGNNNFKYAFFTQFILCLILGILVYFLLEEPTKDKKHTTLEIPNHNKVNYSKLINKNLLIMFIMVGAFYFASTSYNSSINYYIEDVLKLSPTFIGGFMALVGIVGFMVNLFLTPLLAKHFKEINLFKTITICITASLFLMVISKNVILFLTCAVIFASFASIHIPLQQSIITKLAKENYGSLMGLLNSSKAIGQVTGSLTAGFIFDLGNKLPFLISAIIVFISFIILLPLNSNLIINNKH</sequence>
<feature type="transmembrane region" description="Helical" evidence="7">
    <location>
        <begin position="205"/>
        <end position="224"/>
    </location>
</feature>
<proteinExistence type="predicted"/>
<evidence type="ECO:0000256" key="4">
    <source>
        <dbReference type="ARBA" id="ARBA00022692"/>
    </source>
</evidence>
<name>A0ABS2FJV6_9CLOT</name>
<evidence type="ECO:0000256" key="5">
    <source>
        <dbReference type="ARBA" id="ARBA00022989"/>
    </source>
</evidence>
<keyword evidence="5 7" id="KW-1133">Transmembrane helix</keyword>